<comment type="caution">
    <text evidence="1">The sequence shown here is derived from an EMBL/GenBank/DDBJ whole genome shotgun (WGS) entry which is preliminary data.</text>
</comment>
<sequence length="78" mass="8522">MLKSEQELPSVSSETFYETHHSMYKSKINEENKVLAAHGNREADKTPPSFAQQSILDQGTNMTGIATAAGDDEVPVVN</sequence>
<keyword evidence="2" id="KW-1185">Reference proteome</keyword>
<gene>
    <name evidence="1" type="ORF">P5673_015772</name>
</gene>
<dbReference type="Proteomes" id="UP001249851">
    <property type="component" value="Unassembled WGS sequence"/>
</dbReference>
<dbReference type="AlphaFoldDB" id="A0AAD9V4T7"/>
<evidence type="ECO:0000313" key="2">
    <source>
        <dbReference type="Proteomes" id="UP001249851"/>
    </source>
</evidence>
<name>A0AAD9V4T7_ACRCE</name>
<evidence type="ECO:0000313" key="1">
    <source>
        <dbReference type="EMBL" id="KAK2561289.1"/>
    </source>
</evidence>
<reference evidence="1" key="2">
    <citation type="journal article" date="2023" name="Science">
        <title>Genomic signatures of disease resistance in endangered staghorn corals.</title>
        <authorList>
            <person name="Vollmer S.V."/>
            <person name="Selwyn J.D."/>
            <person name="Despard B.A."/>
            <person name="Roesel C.L."/>
        </authorList>
    </citation>
    <scope>NUCLEOTIDE SEQUENCE</scope>
    <source>
        <strain evidence="1">K2</strain>
    </source>
</reference>
<dbReference type="EMBL" id="JARQWQ010000033">
    <property type="protein sequence ID" value="KAK2561289.1"/>
    <property type="molecule type" value="Genomic_DNA"/>
</dbReference>
<organism evidence="1 2">
    <name type="scientific">Acropora cervicornis</name>
    <name type="common">Staghorn coral</name>
    <dbReference type="NCBI Taxonomy" id="6130"/>
    <lineage>
        <taxon>Eukaryota</taxon>
        <taxon>Metazoa</taxon>
        <taxon>Cnidaria</taxon>
        <taxon>Anthozoa</taxon>
        <taxon>Hexacorallia</taxon>
        <taxon>Scleractinia</taxon>
        <taxon>Astrocoeniina</taxon>
        <taxon>Acroporidae</taxon>
        <taxon>Acropora</taxon>
    </lineage>
</organism>
<reference evidence="1" key="1">
    <citation type="journal article" date="2023" name="G3 (Bethesda)">
        <title>Whole genome assembly and annotation of the endangered Caribbean coral Acropora cervicornis.</title>
        <authorList>
            <person name="Selwyn J.D."/>
            <person name="Vollmer S.V."/>
        </authorList>
    </citation>
    <scope>NUCLEOTIDE SEQUENCE</scope>
    <source>
        <strain evidence="1">K2</strain>
    </source>
</reference>
<proteinExistence type="predicted"/>
<accession>A0AAD9V4T7</accession>
<protein>
    <submittedName>
        <fullName evidence="1">Uncharacterized protein</fullName>
    </submittedName>
</protein>